<dbReference type="InterPro" id="IPR027417">
    <property type="entry name" value="P-loop_NTPase"/>
</dbReference>
<dbReference type="EMBL" id="AP018316">
    <property type="protein sequence ID" value="BAZ87822.1"/>
    <property type="molecule type" value="Genomic_DNA"/>
</dbReference>
<dbReference type="RefSeq" id="WP_096670045.1">
    <property type="nucleotide sequence ID" value="NZ_AP018316.1"/>
</dbReference>
<dbReference type="Pfam" id="PF13443">
    <property type="entry name" value="HTH_26"/>
    <property type="match status" value="1"/>
</dbReference>
<dbReference type="GO" id="GO:0003677">
    <property type="term" value="F:DNA binding"/>
    <property type="evidence" value="ECO:0007669"/>
    <property type="project" value="InterPro"/>
</dbReference>
<dbReference type="GO" id="GO:0006952">
    <property type="term" value="P:defense response"/>
    <property type="evidence" value="ECO:0007669"/>
    <property type="project" value="InterPro"/>
</dbReference>
<dbReference type="GO" id="GO:0043531">
    <property type="term" value="F:ADP binding"/>
    <property type="evidence" value="ECO:0007669"/>
    <property type="project" value="InterPro"/>
</dbReference>
<dbReference type="SUPFAM" id="SSF47413">
    <property type="entry name" value="lambda repressor-like DNA-binding domains"/>
    <property type="match status" value="1"/>
</dbReference>
<dbReference type="Pfam" id="PF00931">
    <property type="entry name" value="NB-ARC"/>
    <property type="match status" value="1"/>
</dbReference>
<dbReference type="Gene3D" id="3.40.50.300">
    <property type="entry name" value="P-loop containing nucleotide triphosphate hydrolases"/>
    <property type="match status" value="1"/>
</dbReference>
<dbReference type="CDD" id="cd00093">
    <property type="entry name" value="HTH_XRE"/>
    <property type="match status" value="1"/>
</dbReference>
<feature type="domain" description="HTH cro/C1-type" evidence="1">
    <location>
        <begin position="27"/>
        <end position="69"/>
    </location>
</feature>
<gene>
    <name evidence="2" type="ORF">NIES806_40530</name>
</gene>
<organism evidence="2 3">
    <name type="scientific">Dolichospermum compactum NIES-806</name>
    <dbReference type="NCBI Taxonomy" id="1973481"/>
    <lineage>
        <taxon>Bacteria</taxon>
        <taxon>Bacillati</taxon>
        <taxon>Cyanobacteriota</taxon>
        <taxon>Cyanophyceae</taxon>
        <taxon>Nostocales</taxon>
        <taxon>Aphanizomenonaceae</taxon>
        <taxon>Dolichospermum</taxon>
        <taxon>Dolichospermum compactum</taxon>
    </lineage>
</organism>
<sequence>MPRSLCVRYDCIDEVRVAVTRNGYANQRALADDTGLSLATVSNFLTGKPVNHTTVEELCRKLNLDWQKITTSSDKVISTPPRNPDKYAKKNNFNKFQDWGTAIDISPFYGRREELIQLESWIIQDSCRLVGLFGISGIGKTALATQLAKQIGGEFDCVFWRSVPTVPSFESMITDLLSFVSNHKESKSDINRVIHYLRTRRCLIILDNLDPASDVNYIKYTQLTQIIAETHHQSCLIFTSQSKPAEVGFMEKWTLSVRSLGLLGSSEIAFSLIQSKQLLGTDEQKYELCYLYGNNPLKIKVVVSTIIDLFDGDIGKFLEEKSTR</sequence>
<evidence type="ECO:0000313" key="2">
    <source>
        <dbReference type="EMBL" id="BAZ87822.1"/>
    </source>
</evidence>
<dbReference type="OrthoDB" id="441260at2"/>
<evidence type="ECO:0000259" key="1">
    <source>
        <dbReference type="PROSITE" id="PS50943"/>
    </source>
</evidence>
<name>A0A1Z4V8E8_9CYAN</name>
<accession>A0A1Z4V8E8</accession>
<dbReference type="PANTHER" id="PTHR11017:SF385">
    <property type="entry name" value="DISEASE RESISTANCE PROTEIN (TIR-NBS-LRR CLASS)-RELATED"/>
    <property type="match status" value="1"/>
</dbReference>
<dbReference type="InterPro" id="IPR010982">
    <property type="entry name" value="Lambda_DNA-bd_dom_sf"/>
</dbReference>
<evidence type="ECO:0000313" key="3">
    <source>
        <dbReference type="Proteomes" id="UP000218702"/>
    </source>
</evidence>
<dbReference type="InterPro" id="IPR001387">
    <property type="entry name" value="Cro/C1-type_HTH"/>
</dbReference>
<dbReference type="PRINTS" id="PR00364">
    <property type="entry name" value="DISEASERSIST"/>
</dbReference>
<reference evidence="2 3" key="1">
    <citation type="submission" date="2017-06" db="EMBL/GenBank/DDBJ databases">
        <title>Genome sequencing of cyanobaciteial culture collection at National Institute for Environmental Studies (NIES).</title>
        <authorList>
            <person name="Hirose Y."/>
            <person name="Shimura Y."/>
            <person name="Fujisawa T."/>
            <person name="Nakamura Y."/>
            <person name="Kawachi M."/>
        </authorList>
    </citation>
    <scope>NUCLEOTIDE SEQUENCE [LARGE SCALE GENOMIC DNA]</scope>
    <source>
        <strain evidence="2 3">NIES-806</strain>
    </source>
</reference>
<proteinExistence type="predicted"/>
<dbReference type="AlphaFoldDB" id="A0A1Z4V8E8"/>
<keyword evidence="3" id="KW-1185">Reference proteome</keyword>
<dbReference type="KEGG" id="dcm:NIES806_40530"/>
<protein>
    <submittedName>
        <fullName evidence="2">WD-repeat protein</fullName>
    </submittedName>
</protein>
<dbReference type="InterPro" id="IPR044974">
    <property type="entry name" value="Disease_R_plants"/>
</dbReference>
<dbReference type="PANTHER" id="PTHR11017">
    <property type="entry name" value="LEUCINE-RICH REPEAT-CONTAINING PROTEIN"/>
    <property type="match status" value="1"/>
</dbReference>
<dbReference type="PROSITE" id="PS50943">
    <property type="entry name" value="HTH_CROC1"/>
    <property type="match status" value="1"/>
</dbReference>
<dbReference type="SUPFAM" id="SSF52540">
    <property type="entry name" value="P-loop containing nucleoside triphosphate hydrolases"/>
    <property type="match status" value="1"/>
</dbReference>
<dbReference type="Proteomes" id="UP000218702">
    <property type="component" value="Chromosome"/>
</dbReference>
<dbReference type="InterPro" id="IPR002182">
    <property type="entry name" value="NB-ARC"/>
</dbReference>